<dbReference type="GO" id="GO:0008757">
    <property type="term" value="F:S-adenosylmethionine-dependent methyltransferase activity"/>
    <property type="evidence" value="ECO:0007669"/>
    <property type="project" value="InterPro"/>
</dbReference>
<dbReference type="InterPro" id="IPR029063">
    <property type="entry name" value="SAM-dependent_MTases_sf"/>
</dbReference>
<dbReference type="EMBL" id="BONQ01000020">
    <property type="protein sequence ID" value="GIG43134.1"/>
    <property type="molecule type" value="Genomic_DNA"/>
</dbReference>
<sequence>MVYDESMAAGYDRGRRLRTGDLDTWMAAARPYLPGAGGWILDLGAGTGRFGPALAGATGATVVAQEPSAAMRAVCRANCPGLPIVGGTAQAMPFRDHAFDAVWASQVIHHITDLTAFAASLRRVLRPGGHLLLRGGFGPPDELPLFRWFPEAWATGAVAASLAEIGDVLAAAGLTQIDHVRVQQMSAASPDELLDKVRARSLSHLAALPDAVFQRGLRAMERDTRTGAVPHHLTEHLDLVVFRAVPRS</sequence>
<dbReference type="RefSeq" id="WP_203845009.1">
    <property type="nucleotide sequence ID" value="NZ_BAAAVW010000002.1"/>
</dbReference>
<dbReference type="Pfam" id="PF08241">
    <property type="entry name" value="Methyltransf_11"/>
    <property type="match status" value="1"/>
</dbReference>
<dbReference type="CDD" id="cd02440">
    <property type="entry name" value="AdoMet_MTases"/>
    <property type="match status" value="1"/>
</dbReference>
<name>A0A919U5D1_9ACTN</name>
<comment type="caution">
    <text evidence="2">The sequence shown here is derived from an EMBL/GenBank/DDBJ whole genome shotgun (WGS) entry which is preliminary data.</text>
</comment>
<gene>
    <name evidence="2" type="ORF">Dsi01nite_011750</name>
</gene>
<dbReference type="Gene3D" id="3.40.50.150">
    <property type="entry name" value="Vaccinia Virus protein VP39"/>
    <property type="match status" value="1"/>
</dbReference>
<reference evidence="2" key="1">
    <citation type="submission" date="2021-01" db="EMBL/GenBank/DDBJ databases">
        <title>Whole genome shotgun sequence of Dactylosporangium siamense NBRC 106093.</title>
        <authorList>
            <person name="Komaki H."/>
            <person name="Tamura T."/>
        </authorList>
    </citation>
    <scope>NUCLEOTIDE SEQUENCE</scope>
    <source>
        <strain evidence="2">NBRC 106093</strain>
    </source>
</reference>
<evidence type="ECO:0000313" key="3">
    <source>
        <dbReference type="Proteomes" id="UP000660611"/>
    </source>
</evidence>
<organism evidence="2 3">
    <name type="scientific">Dactylosporangium siamense</name>
    <dbReference type="NCBI Taxonomy" id="685454"/>
    <lineage>
        <taxon>Bacteria</taxon>
        <taxon>Bacillati</taxon>
        <taxon>Actinomycetota</taxon>
        <taxon>Actinomycetes</taxon>
        <taxon>Micromonosporales</taxon>
        <taxon>Micromonosporaceae</taxon>
        <taxon>Dactylosporangium</taxon>
    </lineage>
</organism>
<dbReference type="SUPFAM" id="SSF53335">
    <property type="entry name" value="S-adenosyl-L-methionine-dependent methyltransferases"/>
    <property type="match status" value="1"/>
</dbReference>
<dbReference type="InterPro" id="IPR013216">
    <property type="entry name" value="Methyltransf_11"/>
</dbReference>
<keyword evidence="3" id="KW-1185">Reference proteome</keyword>
<dbReference type="PANTHER" id="PTHR43591:SF24">
    <property type="entry name" value="2-METHOXY-6-POLYPRENYL-1,4-BENZOQUINOL METHYLASE, MITOCHONDRIAL"/>
    <property type="match status" value="1"/>
</dbReference>
<dbReference type="Proteomes" id="UP000660611">
    <property type="component" value="Unassembled WGS sequence"/>
</dbReference>
<proteinExistence type="predicted"/>
<dbReference type="AlphaFoldDB" id="A0A919U5D1"/>
<accession>A0A919U5D1</accession>
<feature type="domain" description="Methyltransferase type 11" evidence="1">
    <location>
        <begin position="41"/>
        <end position="132"/>
    </location>
</feature>
<protein>
    <recommendedName>
        <fullName evidence="1">Methyltransferase type 11 domain-containing protein</fullName>
    </recommendedName>
</protein>
<dbReference type="PANTHER" id="PTHR43591">
    <property type="entry name" value="METHYLTRANSFERASE"/>
    <property type="match status" value="1"/>
</dbReference>
<evidence type="ECO:0000313" key="2">
    <source>
        <dbReference type="EMBL" id="GIG43134.1"/>
    </source>
</evidence>
<evidence type="ECO:0000259" key="1">
    <source>
        <dbReference type="Pfam" id="PF08241"/>
    </source>
</evidence>